<keyword evidence="1" id="KW-0472">Membrane</keyword>
<feature type="transmembrane region" description="Helical" evidence="1">
    <location>
        <begin position="23"/>
        <end position="44"/>
    </location>
</feature>
<organism evidence="2 3">
    <name type="scientific">Neomicrococcus lactis</name>
    <dbReference type="NCBI Taxonomy" id="732241"/>
    <lineage>
        <taxon>Bacteria</taxon>
        <taxon>Bacillati</taxon>
        <taxon>Actinomycetota</taxon>
        <taxon>Actinomycetes</taxon>
        <taxon>Micrococcales</taxon>
        <taxon>Micrococcaceae</taxon>
        <taxon>Neomicrococcus</taxon>
    </lineage>
</organism>
<sequence>MSETVEVPTVGRFKRPGWKDGRLIFGLLLILASVAGIVALVTALERTEPMLVPTANITVGEELDASKFKVVEARLDDLSGAYLMSNHSFEDGARAGTLLRAGELVPVHAVMKTDGSGAKPVTIDLDHTLPQAVTPGSRVDVWGAAKNGPGNTYEVPELLLDSSEVTAVRAADGNFSSSTQATLEVMVPDSVLQDLLEALANDSRLTVIHDTTGANS</sequence>
<comment type="caution">
    <text evidence="2">The sequence shown here is derived from an EMBL/GenBank/DDBJ whole genome shotgun (WGS) entry which is preliminary data.</text>
</comment>
<evidence type="ECO:0000256" key="1">
    <source>
        <dbReference type="SAM" id="Phobius"/>
    </source>
</evidence>
<dbReference type="AlphaFoldDB" id="A0A7W8Y9F0"/>
<protein>
    <submittedName>
        <fullName evidence="2">Flp pilus assembly protein CpaB</fullName>
    </submittedName>
</protein>
<keyword evidence="3" id="KW-1185">Reference proteome</keyword>
<keyword evidence="1" id="KW-0812">Transmembrane</keyword>
<reference evidence="2 3" key="1">
    <citation type="submission" date="2020-08" db="EMBL/GenBank/DDBJ databases">
        <title>Sequencing the genomes of 1000 actinobacteria strains.</title>
        <authorList>
            <person name="Klenk H.-P."/>
        </authorList>
    </citation>
    <scope>NUCLEOTIDE SEQUENCE [LARGE SCALE GENOMIC DNA]</scope>
    <source>
        <strain evidence="2 3">DSM 23694</strain>
    </source>
</reference>
<keyword evidence="1" id="KW-1133">Transmembrane helix</keyword>
<dbReference type="Proteomes" id="UP000523863">
    <property type="component" value="Unassembled WGS sequence"/>
</dbReference>
<dbReference type="RefSeq" id="WP_183640199.1">
    <property type="nucleotide sequence ID" value="NZ_JACHBL010000001.1"/>
</dbReference>
<proteinExistence type="predicted"/>
<name>A0A7W8Y9F0_9MICC</name>
<dbReference type="EMBL" id="JACHBL010000001">
    <property type="protein sequence ID" value="MBB5597252.1"/>
    <property type="molecule type" value="Genomic_DNA"/>
</dbReference>
<evidence type="ECO:0000313" key="2">
    <source>
        <dbReference type="EMBL" id="MBB5597252.1"/>
    </source>
</evidence>
<evidence type="ECO:0000313" key="3">
    <source>
        <dbReference type="Proteomes" id="UP000523863"/>
    </source>
</evidence>
<gene>
    <name evidence="2" type="ORF">BKA12_000332</name>
</gene>
<accession>A0A7W8Y9F0</accession>